<keyword evidence="3" id="KW-1185">Reference proteome</keyword>
<protein>
    <submittedName>
        <fullName evidence="2">Uncharacterized protein</fullName>
    </submittedName>
</protein>
<reference evidence="2" key="1">
    <citation type="submission" date="2020-07" db="EMBL/GenBank/DDBJ databases">
        <authorList>
            <person name="Tarantini F.S."/>
            <person name="Hong K.W."/>
            <person name="Chan K.G."/>
        </authorList>
    </citation>
    <scope>NUCLEOTIDE SEQUENCE</scope>
    <source>
        <strain evidence="2">32-07</strain>
    </source>
</reference>
<name>A0ABX8QM29_9ACTN</name>
<proteinExistence type="predicted"/>
<dbReference type="Proteomes" id="UP001049518">
    <property type="component" value="Chromosome"/>
</dbReference>
<evidence type="ECO:0000313" key="2">
    <source>
        <dbReference type="EMBL" id="QXJ19750.1"/>
    </source>
</evidence>
<sequence length="98" mass="10069">MITRFLLAALALAALLAPAGPAAAATGTLIIDQTRYEDPSGCIPVQGTPPPKPVAVDNRTDEAALVFVFPGCRGPLAGRPLSPGDAARFRQAGSVFVR</sequence>
<dbReference type="RefSeq" id="WP_231332776.1">
    <property type="nucleotide sequence ID" value="NZ_CP059572.1"/>
</dbReference>
<feature type="chain" id="PRO_5047152812" evidence="1">
    <location>
        <begin position="25"/>
        <end position="98"/>
    </location>
</feature>
<organism evidence="2 3">
    <name type="scientific">Actinomadura graeca</name>
    <dbReference type="NCBI Taxonomy" id="2750812"/>
    <lineage>
        <taxon>Bacteria</taxon>
        <taxon>Bacillati</taxon>
        <taxon>Actinomycetota</taxon>
        <taxon>Actinomycetes</taxon>
        <taxon>Streptosporangiales</taxon>
        <taxon>Thermomonosporaceae</taxon>
        <taxon>Actinomadura</taxon>
    </lineage>
</organism>
<keyword evidence="1" id="KW-0732">Signal</keyword>
<accession>A0ABX8QM29</accession>
<feature type="signal peptide" evidence="1">
    <location>
        <begin position="1"/>
        <end position="24"/>
    </location>
</feature>
<evidence type="ECO:0000256" key="1">
    <source>
        <dbReference type="SAM" id="SignalP"/>
    </source>
</evidence>
<dbReference type="EMBL" id="CP059572">
    <property type="protein sequence ID" value="QXJ19750.1"/>
    <property type="molecule type" value="Genomic_DNA"/>
</dbReference>
<gene>
    <name evidence="2" type="ORF">AGRA3207_000334</name>
</gene>
<evidence type="ECO:0000313" key="3">
    <source>
        <dbReference type="Proteomes" id="UP001049518"/>
    </source>
</evidence>